<dbReference type="AlphaFoldDB" id="A0A1F5DVG2"/>
<keyword evidence="1" id="KW-0472">Membrane</keyword>
<feature type="transmembrane region" description="Helical" evidence="1">
    <location>
        <begin position="6"/>
        <end position="26"/>
    </location>
</feature>
<evidence type="ECO:0000313" key="3">
    <source>
        <dbReference type="Proteomes" id="UP000176364"/>
    </source>
</evidence>
<dbReference type="PANTHER" id="PTHR34573:SF1">
    <property type="entry name" value="VITAMIN K EPOXIDE REDUCTASE DOMAIN-CONTAINING PROTEIN"/>
    <property type="match status" value="1"/>
</dbReference>
<dbReference type="EMBL" id="MEZQ01000041">
    <property type="protein sequence ID" value="OGD59001.1"/>
    <property type="molecule type" value="Genomic_DNA"/>
</dbReference>
<reference evidence="2 3" key="1">
    <citation type="journal article" date="2016" name="Nat. Commun.">
        <title>Thousands of microbial genomes shed light on interconnected biogeochemical processes in an aquifer system.</title>
        <authorList>
            <person name="Anantharaman K."/>
            <person name="Brown C.T."/>
            <person name="Hug L.A."/>
            <person name="Sharon I."/>
            <person name="Castelle C.J."/>
            <person name="Probst A.J."/>
            <person name="Thomas B.C."/>
            <person name="Singh A."/>
            <person name="Wilkins M.J."/>
            <person name="Karaoz U."/>
            <person name="Brodie E.L."/>
            <person name="Williams K.H."/>
            <person name="Hubbard S.S."/>
            <person name="Banfield J.F."/>
        </authorList>
    </citation>
    <scope>NUCLEOTIDE SEQUENCE [LARGE SCALE GENOMIC DNA]</scope>
</reference>
<dbReference type="InterPro" id="IPR036249">
    <property type="entry name" value="Thioredoxin-like_sf"/>
</dbReference>
<organism evidence="2 3">
    <name type="scientific">Candidatus Beckwithbacteria bacterium RIFCSPLOWO2_02_FULL_47_23</name>
    <dbReference type="NCBI Taxonomy" id="1797463"/>
    <lineage>
        <taxon>Bacteria</taxon>
        <taxon>Candidatus Beckwithiibacteriota</taxon>
    </lineage>
</organism>
<keyword evidence="1" id="KW-0812">Transmembrane</keyword>
<dbReference type="Proteomes" id="UP000176364">
    <property type="component" value="Unassembled WGS sequence"/>
</dbReference>
<keyword evidence="1" id="KW-1133">Transmembrane helix</keyword>
<gene>
    <name evidence="2" type="ORF">A3I57_02510</name>
</gene>
<dbReference type="SUPFAM" id="SSF52833">
    <property type="entry name" value="Thioredoxin-like"/>
    <property type="match status" value="1"/>
</dbReference>
<comment type="caution">
    <text evidence="2">The sequence shown here is derived from an EMBL/GenBank/DDBJ whole genome shotgun (WGS) entry which is preliminary data.</text>
</comment>
<accession>A0A1F5DVG2</accession>
<dbReference type="Gene3D" id="3.40.30.10">
    <property type="entry name" value="Glutaredoxin"/>
    <property type="match status" value="1"/>
</dbReference>
<evidence type="ECO:0000256" key="1">
    <source>
        <dbReference type="SAM" id="Phobius"/>
    </source>
</evidence>
<proteinExistence type="predicted"/>
<name>A0A1F5DVG2_9BACT</name>
<protein>
    <recommendedName>
        <fullName evidence="4">Thioredoxin domain-containing protein</fullName>
    </recommendedName>
</protein>
<evidence type="ECO:0000313" key="2">
    <source>
        <dbReference type="EMBL" id="OGD59001.1"/>
    </source>
</evidence>
<dbReference type="PANTHER" id="PTHR34573">
    <property type="entry name" value="VKC DOMAIN-CONTAINING PROTEIN"/>
    <property type="match status" value="1"/>
</dbReference>
<evidence type="ECO:0008006" key="4">
    <source>
        <dbReference type="Google" id="ProtNLM"/>
    </source>
</evidence>
<sequence length="134" mass="14783">MDKKGVWITLGTIGLVLVPLIIYAAVATPKISLGQHDQLAQCLTDKDAKMYGAYWCSHCQNQKRMFGQSFEKINYIECSLPDGKTQTEQCQEAGIKGYPTWEFSDGSRLEGEVSLDVLAQKSGCSLEGGELKDE</sequence>